<evidence type="ECO:0000256" key="1">
    <source>
        <dbReference type="SAM" id="MobiDB-lite"/>
    </source>
</evidence>
<feature type="compositionally biased region" description="Low complexity" evidence="1">
    <location>
        <begin position="163"/>
        <end position="174"/>
    </location>
</feature>
<feature type="non-terminal residue" evidence="2">
    <location>
        <position position="199"/>
    </location>
</feature>
<accession>A0A6J4IEG6</accession>
<sequence>GVRRRRPPPPHGARLRPRPARAGRGPGAAARARDPRALGGLQPGLGLPRAGDRRGARPLLGRHHRRGRPGRLADPDAARPPADRPAGQQGRLPGPLRRARQGLDRPRRGALAGPLLGRRRRHGRVADAADRRRRGAGRLLLRRPARAGPRLPGRVRRARRVPAGRLRVGRLPGGRRPPLPVPAPRPAPRRGGRAPWQLV</sequence>
<feature type="compositionally biased region" description="Basic residues" evidence="1">
    <location>
        <begin position="131"/>
        <end position="145"/>
    </location>
</feature>
<feature type="non-terminal residue" evidence="2">
    <location>
        <position position="1"/>
    </location>
</feature>
<proteinExistence type="predicted"/>
<feature type="compositionally biased region" description="Basic residues" evidence="1">
    <location>
        <begin position="60"/>
        <end position="69"/>
    </location>
</feature>
<dbReference type="EMBL" id="CADCTN010000137">
    <property type="protein sequence ID" value="CAA9247830.1"/>
    <property type="molecule type" value="Genomic_DNA"/>
</dbReference>
<feature type="compositionally biased region" description="Low complexity" evidence="1">
    <location>
        <begin position="37"/>
        <end position="49"/>
    </location>
</feature>
<protein>
    <submittedName>
        <fullName evidence="2">Nitroreductase family protein</fullName>
    </submittedName>
</protein>
<feature type="compositionally biased region" description="Basic residues" evidence="1">
    <location>
        <begin position="153"/>
        <end position="162"/>
    </location>
</feature>
<feature type="compositionally biased region" description="Basic residues" evidence="1">
    <location>
        <begin position="1"/>
        <end position="21"/>
    </location>
</feature>
<organism evidence="2">
    <name type="scientific">uncultured Blastococcus sp</name>
    <dbReference type="NCBI Taxonomy" id="217144"/>
    <lineage>
        <taxon>Bacteria</taxon>
        <taxon>Bacillati</taxon>
        <taxon>Actinomycetota</taxon>
        <taxon>Actinomycetes</taxon>
        <taxon>Geodermatophilales</taxon>
        <taxon>Geodermatophilaceae</taxon>
        <taxon>Blastococcus</taxon>
        <taxon>environmental samples</taxon>
    </lineage>
</organism>
<name>A0A6J4IEG6_9ACTN</name>
<dbReference type="AlphaFoldDB" id="A0A6J4IEG6"/>
<gene>
    <name evidence="2" type="ORF">AVDCRST_MAG52-1932</name>
</gene>
<evidence type="ECO:0000313" key="2">
    <source>
        <dbReference type="EMBL" id="CAA9247830.1"/>
    </source>
</evidence>
<reference evidence="2" key="1">
    <citation type="submission" date="2020-02" db="EMBL/GenBank/DDBJ databases">
        <authorList>
            <person name="Meier V. D."/>
        </authorList>
    </citation>
    <scope>NUCLEOTIDE SEQUENCE</scope>
    <source>
        <strain evidence="2">AVDCRST_MAG52</strain>
    </source>
</reference>
<feature type="compositionally biased region" description="Pro residues" evidence="1">
    <location>
        <begin position="175"/>
        <end position="186"/>
    </location>
</feature>
<feature type="region of interest" description="Disordered" evidence="1">
    <location>
        <begin position="1"/>
        <end position="199"/>
    </location>
</feature>